<name>N0A399_PLUXY</name>
<evidence type="ECO:0000256" key="2">
    <source>
        <dbReference type="ARBA" id="ARBA00022475"/>
    </source>
</evidence>
<evidence type="ECO:0000256" key="5">
    <source>
        <dbReference type="ARBA" id="ARBA00022725"/>
    </source>
</evidence>
<keyword evidence="3 10" id="KW-0716">Sensory transduction</keyword>
<dbReference type="GeneID" id="125488690"/>
<comment type="similarity">
    <text evidence="10">Belongs to the insect chemoreceptor superfamily. Heteromeric odorant receptor channel (TC 1.A.69) family.</text>
</comment>
<keyword evidence="4 10" id="KW-0812">Transmembrane</keyword>
<dbReference type="PANTHER" id="PTHR21137">
    <property type="entry name" value="ODORANT RECEPTOR"/>
    <property type="match status" value="1"/>
</dbReference>
<dbReference type="Pfam" id="PF02949">
    <property type="entry name" value="7tm_6"/>
    <property type="match status" value="1"/>
</dbReference>
<evidence type="ECO:0000256" key="3">
    <source>
        <dbReference type="ARBA" id="ARBA00022606"/>
    </source>
</evidence>
<dbReference type="GO" id="GO:0004984">
    <property type="term" value="F:olfactory receptor activity"/>
    <property type="evidence" value="ECO:0007669"/>
    <property type="project" value="InterPro"/>
</dbReference>
<keyword evidence="2" id="KW-1003">Cell membrane</keyword>
<dbReference type="EMBL" id="KC538881">
    <property type="protein sequence ID" value="AGK43829.1"/>
    <property type="molecule type" value="mRNA"/>
</dbReference>
<keyword evidence="7 10" id="KW-0472">Membrane</keyword>
<organism evidence="11">
    <name type="scientific">Plutella xylostella</name>
    <name type="common">Diamondback moth</name>
    <name type="synonym">Plutella maculipennis</name>
    <dbReference type="NCBI Taxonomy" id="51655"/>
    <lineage>
        <taxon>Eukaryota</taxon>
        <taxon>Metazoa</taxon>
        <taxon>Ecdysozoa</taxon>
        <taxon>Arthropoda</taxon>
        <taxon>Hexapoda</taxon>
        <taxon>Insecta</taxon>
        <taxon>Pterygota</taxon>
        <taxon>Neoptera</taxon>
        <taxon>Endopterygota</taxon>
        <taxon>Lepidoptera</taxon>
        <taxon>Glossata</taxon>
        <taxon>Ditrysia</taxon>
        <taxon>Yponomeutoidea</taxon>
        <taxon>Plutellidae</taxon>
        <taxon>Plutella</taxon>
    </lineage>
</organism>
<dbReference type="AlphaFoldDB" id="N0A399"/>
<accession>N0A399</accession>
<evidence type="ECO:0000256" key="4">
    <source>
        <dbReference type="ARBA" id="ARBA00022692"/>
    </source>
</evidence>
<evidence type="ECO:0000256" key="8">
    <source>
        <dbReference type="ARBA" id="ARBA00023170"/>
    </source>
</evidence>
<dbReference type="PANTHER" id="PTHR21137:SF35">
    <property type="entry name" value="ODORANT RECEPTOR 19A-RELATED"/>
    <property type="match status" value="1"/>
</dbReference>
<evidence type="ECO:0000256" key="9">
    <source>
        <dbReference type="ARBA" id="ARBA00023224"/>
    </source>
</evidence>
<dbReference type="OrthoDB" id="6678752at2759"/>
<feature type="transmembrane region" description="Helical" evidence="10">
    <location>
        <begin position="135"/>
        <end position="154"/>
    </location>
</feature>
<protein>
    <recommendedName>
        <fullName evidence="10">Odorant receptor</fullName>
    </recommendedName>
</protein>
<keyword evidence="5 10" id="KW-0552">Olfaction</keyword>
<comment type="caution">
    <text evidence="10">Lacks conserved residue(s) required for the propagation of feature annotation.</text>
</comment>
<keyword evidence="9 10" id="KW-0807">Transducer</keyword>
<dbReference type="GO" id="GO:0007165">
    <property type="term" value="P:signal transduction"/>
    <property type="evidence" value="ECO:0007669"/>
    <property type="project" value="UniProtKB-KW"/>
</dbReference>
<sequence length="424" mass="48474">MNEKYLDLSYIRLLKKYLWYTGFWPGEALGEHIPLYIKWHRIQIVVQNVIGFVGQAWYIVENFTQMPFVVAGLLYIVASLTVLMAAKCSLTNFKGYQEIIRKLLQEFHLIHHSRGGAYEKKIIAKVDKISHYCTVYHMAIIFFIVLTFNGIPIFNSYKAGAFRGRNLSGMKLELAIYFRYPGFECLDYFYLLSFLNIYFTYIGAVAMFAIDAIVSAIIFQIIGHILILKHDIENLPEPKRETVVVFPHTGYEGHLGARVRLRLYDDEENKYIHNVLVGIIKHHKYILGYVNEVSGFFGPTVGLNYMFHLVAGCVLLLECIRCDQDVLLRNLTLVGVSLVNLAVHSVTFEIVGSYSEQLIDAVYSMPWESMDISNQKCMKLFLSRVQTPIRVTTMGVIPVGIQTMGAILRTSCTYCTFLVTVDEG</sequence>
<dbReference type="RefSeq" id="XP_048477871.1">
    <property type="nucleotide sequence ID" value="XM_048621914.1"/>
</dbReference>
<keyword evidence="8 10" id="KW-0675">Receptor</keyword>
<evidence type="ECO:0000256" key="7">
    <source>
        <dbReference type="ARBA" id="ARBA00023136"/>
    </source>
</evidence>
<dbReference type="InterPro" id="IPR004117">
    <property type="entry name" value="7tm6_olfct_rcpt"/>
</dbReference>
<evidence type="ECO:0000256" key="1">
    <source>
        <dbReference type="ARBA" id="ARBA00004651"/>
    </source>
</evidence>
<proteinExistence type="evidence at transcript level"/>
<feature type="transmembrane region" description="Helical" evidence="10">
    <location>
        <begin position="66"/>
        <end position="86"/>
    </location>
</feature>
<evidence type="ECO:0000256" key="10">
    <source>
        <dbReference type="RuleBase" id="RU351113"/>
    </source>
</evidence>
<comment type="subcellular location">
    <subcellularLocation>
        <location evidence="1 10">Cell membrane</location>
        <topology evidence="1 10">Multi-pass membrane protein</topology>
    </subcellularLocation>
</comment>
<feature type="transmembrane region" description="Helical" evidence="10">
    <location>
        <begin position="198"/>
        <end position="219"/>
    </location>
</feature>
<evidence type="ECO:0000313" key="11">
    <source>
        <dbReference type="EMBL" id="AGK43829.1"/>
    </source>
</evidence>
<dbReference type="GO" id="GO:0005549">
    <property type="term" value="F:odorant binding"/>
    <property type="evidence" value="ECO:0007669"/>
    <property type="project" value="InterPro"/>
</dbReference>
<reference evidence="11" key="1">
    <citation type="journal article" date="2013" name="PLoS ONE">
        <title>Functional Specificity of Sex Pheromone Receptors in the Cotton Bollworm Helicoverpa armigera.</title>
        <authorList>
            <person name="Liu Y."/>
            <person name="Liu C."/>
            <person name="Lin K."/>
            <person name="Wang G."/>
        </authorList>
    </citation>
    <scope>NUCLEOTIDE SEQUENCE</scope>
</reference>
<evidence type="ECO:0000256" key="6">
    <source>
        <dbReference type="ARBA" id="ARBA00022989"/>
    </source>
</evidence>
<dbReference type="KEGG" id="pxy:125488690"/>
<keyword evidence="6 10" id="KW-1133">Transmembrane helix</keyword>
<dbReference type="GO" id="GO:0005886">
    <property type="term" value="C:plasma membrane"/>
    <property type="evidence" value="ECO:0007669"/>
    <property type="project" value="UniProtKB-SubCell"/>
</dbReference>